<sequence length="444" mass="49194">MITGHPLLRQILFLALRPKTLQIVFFLSLLPLRLLLSCLQFLLLRKLLFLSNPVIAMSTAGGDLGPMAAAGQQPPANVVDLPMVDQASDASSPRLPVLKEPPPVGVFDVTAEAASKAQMALGAYINFVVMLFRSAFLMCGWKVSDPHSLAWINFHLGPPQLLGHLHSCVAALTPPVIPSLEWLESWLVANVSSTTDNPDYVAAGNILAMTSKHFPGLNDLLNFVLEQRRVLTTHISDHMWILFIFHMLPDRLRSILQLRTDGNKLVEWSNLDEFMTTCRCNAKLYRPLVSAANAGASGSTPNARTTPRSFRSPKSPAMPTKSSAPRKTPIPPPAISRLPDNVPNNRRFVDYEPGRKLYIKGLTAASSRQLKAQKKCLLCKSKQHMVPTCELRATVLDNMFGCTRHLISLKIFCVITCSAKLKRRTLPQMPCLLPFLWVMVDLLL</sequence>
<keyword evidence="2" id="KW-1133">Transmembrane helix</keyword>
<feature type="compositionally biased region" description="Polar residues" evidence="1">
    <location>
        <begin position="296"/>
        <end position="309"/>
    </location>
</feature>
<evidence type="ECO:0000256" key="1">
    <source>
        <dbReference type="SAM" id="MobiDB-lite"/>
    </source>
</evidence>
<dbReference type="Proteomes" id="UP000001058">
    <property type="component" value="Unassembled WGS sequence"/>
</dbReference>
<evidence type="ECO:0000313" key="4">
    <source>
        <dbReference type="Proteomes" id="UP000001058"/>
    </source>
</evidence>
<protein>
    <submittedName>
        <fullName evidence="3">Uncharacterized protein</fullName>
    </submittedName>
</protein>
<dbReference type="InParanoid" id="D8TYA1"/>
<dbReference type="RefSeq" id="XP_002951338.1">
    <property type="nucleotide sequence ID" value="XM_002951292.1"/>
</dbReference>
<keyword evidence="2" id="KW-0812">Transmembrane</keyword>
<dbReference type="GeneID" id="9615498"/>
<keyword evidence="2" id="KW-0472">Membrane</keyword>
<feature type="transmembrane region" description="Helical" evidence="2">
    <location>
        <begin position="20"/>
        <end position="44"/>
    </location>
</feature>
<gene>
    <name evidence="3" type="ORF">VOLCADRAFT_91911</name>
</gene>
<evidence type="ECO:0000313" key="3">
    <source>
        <dbReference type="EMBL" id="EFJ47514.1"/>
    </source>
</evidence>
<keyword evidence="4" id="KW-1185">Reference proteome</keyword>
<name>D8TYA1_VOLCA</name>
<organism evidence="4">
    <name type="scientific">Volvox carteri f. nagariensis</name>
    <dbReference type="NCBI Taxonomy" id="3068"/>
    <lineage>
        <taxon>Eukaryota</taxon>
        <taxon>Viridiplantae</taxon>
        <taxon>Chlorophyta</taxon>
        <taxon>core chlorophytes</taxon>
        <taxon>Chlorophyceae</taxon>
        <taxon>CS clade</taxon>
        <taxon>Chlamydomonadales</taxon>
        <taxon>Volvocaceae</taxon>
        <taxon>Volvox</taxon>
    </lineage>
</organism>
<evidence type="ECO:0000256" key="2">
    <source>
        <dbReference type="SAM" id="Phobius"/>
    </source>
</evidence>
<accession>D8TYA1</accession>
<dbReference type="AlphaFoldDB" id="D8TYA1"/>
<reference evidence="3 4" key="1">
    <citation type="journal article" date="2010" name="Science">
        <title>Genomic analysis of organismal complexity in the multicellular green alga Volvox carteri.</title>
        <authorList>
            <person name="Prochnik S.E."/>
            <person name="Umen J."/>
            <person name="Nedelcu A.M."/>
            <person name="Hallmann A."/>
            <person name="Miller S.M."/>
            <person name="Nishii I."/>
            <person name="Ferris P."/>
            <person name="Kuo A."/>
            <person name="Mitros T."/>
            <person name="Fritz-Laylin L.K."/>
            <person name="Hellsten U."/>
            <person name="Chapman J."/>
            <person name="Simakov O."/>
            <person name="Rensing S.A."/>
            <person name="Terry A."/>
            <person name="Pangilinan J."/>
            <person name="Kapitonov V."/>
            <person name="Jurka J."/>
            <person name="Salamov A."/>
            <person name="Shapiro H."/>
            <person name="Schmutz J."/>
            <person name="Grimwood J."/>
            <person name="Lindquist E."/>
            <person name="Lucas S."/>
            <person name="Grigoriev I.V."/>
            <person name="Schmitt R."/>
            <person name="Kirk D."/>
            <person name="Rokhsar D.S."/>
        </authorList>
    </citation>
    <scope>NUCLEOTIDE SEQUENCE [LARGE SCALE GENOMIC DNA]</scope>
    <source>
        <strain evidence="4">f. Nagariensis / Eve</strain>
    </source>
</reference>
<dbReference type="EMBL" id="GL378344">
    <property type="protein sequence ID" value="EFJ47514.1"/>
    <property type="molecule type" value="Genomic_DNA"/>
</dbReference>
<dbReference type="KEGG" id="vcn:VOLCADRAFT_91911"/>
<proteinExistence type="predicted"/>
<feature type="region of interest" description="Disordered" evidence="1">
    <location>
        <begin position="294"/>
        <end position="341"/>
    </location>
</feature>